<dbReference type="Pfam" id="PF13763">
    <property type="entry name" value="DUF4167"/>
    <property type="match status" value="1"/>
</dbReference>
<feature type="region of interest" description="Disordered" evidence="1">
    <location>
        <begin position="17"/>
        <end position="62"/>
    </location>
</feature>
<feature type="compositionally biased region" description="Basic residues" evidence="1">
    <location>
        <begin position="263"/>
        <end position="277"/>
    </location>
</feature>
<proteinExistence type="predicted"/>
<feature type="compositionally biased region" description="Basic and acidic residues" evidence="1">
    <location>
        <begin position="123"/>
        <end position="145"/>
    </location>
</feature>
<evidence type="ECO:0000256" key="1">
    <source>
        <dbReference type="SAM" id="MobiDB-lite"/>
    </source>
</evidence>
<dbReference type="InterPro" id="IPR025430">
    <property type="entry name" value="DUF4167"/>
</dbReference>
<accession>A0ABR5XZP4</accession>
<organism evidence="3 4">
    <name type="scientific">Thalassospira xiamenensis</name>
    <dbReference type="NCBI Taxonomy" id="220697"/>
    <lineage>
        <taxon>Bacteria</taxon>
        <taxon>Pseudomonadati</taxon>
        <taxon>Pseudomonadota</taxon>
        <taxon>Alphaproteobacteria</taxon>
        <taxon>Rhodospirillales</taxon>
        <taxon>Thalassospiraceae</taxon>
        <taxon>Thalassospira</taxon>
    </lineage>
</organism>
<dbReference type="EMBL" id="LPXL01000032">
    <property type="protein sequence ID" value="KZD02794.1"/>
    <property type="molecule type" value="Genomic_DNA"/>
</dbReference>
<feature type="compositionally biased region" description="Polar residues" evidence="1">
    <location>
        <begin position="166"/>
        <end position="175"/>
    </location>
</feature>
<gene>
    <name evidence="3" type="ORF">AUP40_19460</name>
</gene>
<feature type="compositionally biased region" description="Basic residues" evidence="1">
    <location>
        <begin position="204"/>
        <end position="217"/>
    </location>
</feature>
<evidence type="ECO:0000259" key="2">
    <source>
        <dbReference type="Pfam" id="PF13763"/>
    </source>
</evidence>
<protein>
    <recommendedName>
        <fullName evidence="2">DUF4167 domain-containing protein</fullName>
    </recommendedName>
</protein>
<feature type="region of interest" description="Disordered" evidence="1">
    <location>
        <begin position="111"/>
        <end position="298"/>
    </location>
</feature>
<keyword evidence="4" id="KW-1185">Reference proteome</keyword>
<feature type="compositionally biased region" description="Low complexity" evidence="1">
    <location>
        <begin position="176"/>
        <end position="203"/>
    </location>
</feature>
<sequence length="298" mass="32802">MVPGFLYESGFVLQHQRHVDMRNNNNNNNNNKRPRGRQQPNKRPVNPKFQTFDSNGPDGRVRGNAQQVYEKYVSLAKDCTDDPVLAENYYQHAEHYHRILQAAIDWENQRREERGDNNSPRPQRNDRNDRNDRGNNRPNRDERSENQNGDDSSDNSVNQDDVAASADNTSNDTGTNSADSNDVAASSAASSTDNNDGDAAPVKRAPRARRAAPRGRPPKAASEDSDQPSLDIGPADNADADTDTSADGEEKKPRKAAAGTSRTRGRHPTARRGRSRAAGREDGDEGTSEDKSAEPVSA</sequence>
<feature type="compositionally biased region" description="Low complexity" evidence="1">
    <location>
        <begin position="146"/>
        <end position="162"/>
    </location>
</feature>
<name>A0ABR5XZP4_9PROT</name>
<dbReference type="Proteomes" id="UP000076167">
    <property type="component" value="Unassembled WGS sequence"/>
</dbReference>
<comment type="caution">
    <text evidence="3">The sequence shown here is derived from an EMBL/GenBank/DDBJ whole genome shotgun (WGS) entry which is preliminary data.</text>
</comment>
<evidence type="ECO:0000313" key="4">
    <source>
        <dbReference type="Proteomes" id="UP000076167"/>
    </source>
</evidence>
<reference evidence="3 4" key="1">
    <citation type="submission" date="2015-12" db="EMBL/GenBank/DDBJ databases">
        <title>Genome sequence of Thalassospira xiamenensis MCCC 1A03005.</title>
        <authorList>
            <person name="Lu L."/>
            <person name="Lai Q."/>
            <person name="Shao Z."/>
            <person name="Qian P."/>
        </authorList>
    </citation>
    <scope>NUCLEOTIDE SEQUENCE [LARGE SCALE GENOMIC DNA]</scope>
    <source>
        <strain evidence="3 4">MCCC 1A03005</strain>
    </source>
</reference>
<evidence type="ECO:0000313" key="3">
    <source>
        <dbReference type="EMBL" id="KZD02794.1"/>
    </source>
</evidence>
<feature type="compositionally biased region" description="Acidic residues" evidence="1">
    <location>
        <begin position="238"/>
        <end position="247"/>
    </location>
</feature>
<feature type="domain" description="DUF4167" evidence="2">
    <location>
        <begin position="33"/>
        <end position="103"/>
    </location>
</feature>
<feature type="compositionally biased region" description="Basic and acidic residues" evidence="1">
    <location>
        <begin position="288"/>
        <end position="298"/>
    </location>
</feature>